<reference evidence="3" key="1">
    <citation type="journal article" date="2014" name="Int. J. Syst. Evol. Microbiol.">
        <title>Complete genome sequence of Corynebacterium casei LMG S-19264T (=DSM 44701T), isolated from a smear-ripened cheese.</title>
        <authorList>
            <consortium name="US DOE Joint Genome Institute (JGI-PGF)"/>
            <person name="Walter F."/>
            <person name="Albersmeier A."/>
            <person name="Kalinowski J."/>
            <person name="Ruckert C."/>
        </authorList>
    </citation>
    <scope>NUCLEOTIDE SEQUENCE</scope>
    <source>
        <strain evidence="3">CGMCC 4.7299</strain>
    </source>
</reference>
<dbReference type="EMBL" id="BMMX01000002">
    <property type="protein sequence ID" value="GGK79913.1"/>
    <property type="molecule type" value="Genomic_DNA"/>
</dbReference>
<dbReference type="InterPro" id="IPR029050">
    <property type="entry name" value="Immunoprotect_excell_Ig-like"/>
</dbReference>
<dbReference type="Proteomes" id="UP000656042">
    <property type="component" value="Unassembled WGS sequence"/>
</dbReference>
<evidence type="ECO:0000313" key="4">
    <source>
        <dbReference type="Proteomes" id="UP000656042"/>
    </source>
</evidence>
<dbReference type="Gene3D" id="2.60.40.1240">
    <property type="match status" value="1"/>
</dbReference>
<dbReference type="AlphaFoldDB" id="A0A8J3FM12"/>
<reference evidence="3" key="2">
    <citation type="submission" date="2020-09" db="EMBL/GenBank/DDBJ databases">
        <authorList>
            <person name="Sun Q."/>
            <person name="Zhou Y."/>
        </authorList>
    </citation>
    <scope>NUCLEOTIDE SEQUENCE</scope>
    <source>
        <strain evidence="3">CGMCC 4.7299</strain>
    </source>
</reference>
<keyword evidence="4" id="KW-1185">Reference proteome</keyword>
<organism evidence="3 4">
    <name type="scientific">Mangrovihabitans endophyticus</name>
    <dbReference type="NCBI Taxonomy" id="1751298"/>
    <lineage>
        <taxon>Bacteria</taxon>
        <taxon>Bacillati</taxon>
        <taxon>Actinomycetota</taxon>
        <taxon>Actinomycetes</taxon>
        <taxon>Micromonosporales</taxon>
        <taxon>Micromonosporaceae</taxon>
        <taxon>Mangrovihabitans</taxon>
    </lineage>
</organism>
<dbReference type="RefSeq" id="WP_229715596.1">
    <property type="nucleotide sequence ID" value="NZ_BMMX01000002.1"/>
</dbReference>
<evidence type="ECO:0000256" key="1">
    <source>
        <dbReference type="ARBA" id="ARBA00022729"/>
    </source>
</evidence>
<sequence length="156" mass="16127">MGIGSKAAVDAIDEADANNSGKNAVAGKLNIPATDGKFQFTVTGMECGQKQVGGEFGQKAQGEFCMVHVQVKNVGKSAELFNDSSQKAYDADGTEFSVDSGAAIYANGDSSTFLEDINPGNTVKGELVFDVPAGTELVSVVLHESMFTAGVKVPLA</sequence>
<gene>
    <name evidence="3" type="ORF">GCM10012284_12390</name>
</gene>
<keyword evidence="1" id="KW-0732">Signal</keyword>
<evidence type="ECO:0000313" key="3">
    <source>
        <dbReference type="EMBL" id="GGK79913.1"/>
    </source>
</evidence>
<evidence type="ECO:0000259" key="2">
    <source>
        <dbReference type="Pfam" id="PF11611"/>
    </source>
</evidence>
<protein>
    <recommendedName>
        <fullName evidence="2">DUF4352 domain-containing protein</fullName>
    </recommendedName>
</protein>
<dbReference type="InterPro" id="IPR029051">
    <property type="entry name" value="DUF4352"/>
</dbReference>
<feature type="domain" description="DUF4352" evidence="2">
    <location>
        <begin position="28"/>
        <end position="150"/>
    </location>
</feature>
<comment type="caution">
    <text evidence="3">The sequence shown here is derived from an EMBL/GenBank/DDBJ whole genome shotgun (WGS) entry which is preliminary data.</text>
</comment>
<name>A0A8J3FM12_9ACTN</name>
<dbReference type="Pfam" id="PF11611">
    <property type="entry name" value="DUF4352"/>
    <property type="match status" value="1"/>
</dbReference>
<accession>A0A8J3FM12</accession>
<proteinExistence type="predicted"/>